<name>A0A656KQB6_BLUGR</name>
<dbReference type="AlphaFoldDB" id="A0A656KQB6"/>
<dbReference type="Proteomes" id="UP000053110">
    <property type="component" value="Unassembled WGS sequence"/>
</dbReference>
<accession>A0A656KQB6</accession>
<dbReference type="EMBL" id="KE373444">
    <property type="protein sequence ID" value="EPQ67606.1"/>
    <property type="molecule type" value="Genomic_DNA"/>
</dbReference>
<organism evidence="1 2">
    <name type="scientific">Blumeria graminis f. sp. tritici 96224</name>
    <dbReference type="NCBI Taxonomy" id="1268274"/>
    <lineage>
        <taxon>Eukaryota</taxon>
        <taxon>Fungi</taxon>
        <taxon>Dikarya</taxon>
        <taxon>Ascomycota</taxon>
        <taxon>Pezizomycotina</taxon>
        <taxon>Leotiomycetes</taxon>
        <taxon>Erysiphales</taxon>
        <taxon>Erysiphaceae</taxon>
        <taxon>Blumeria</taxon>
    </lineage>
</organism>
<reference evidence="2" key="1">
    <citation type="journal article" date="2013" name="Nat. Genet.">
        <title>The wheat powdery mildew genome shows the unique evolution of an obligate biotroph.</title>
        <authorList>
            <person name="Wicker T."/>
            <person name="Oberhaensli S."/>
            <person name="Parlange F."/>
            <person name="Buchmann J.P."/>
            <person name="Shatalina M."/>
            <person name="Roffler S."/>
            <person name="Ben-David R."/>
            <person name="Dolezel J."/>
            <person name="Simkova H."/>
            <person name="Schulze-Lefert P."/>
            <person name="Spanu P.D."/>
            <person name="Bruggmann R."/>
            <person name="Amselem J."/>
            <person name="Quesneville H."/>
            <person name="Ver Loren van Themaat E."/>
            <person name="Paape T."/>
            <person name="Shimizu K.K."/>
            <person name="Keller B."/>
        </authorList>
    </citation>
    <scope>NUCLEOTIDE SEQUENCE [LARGE SCALE GENOMIC DNA]</scope>
    <source>
        <strain evidence="2">96224</strain>
    </source>
</reference>
<proteinExistence type="predicted"/>
<evidence type="ECO:0000313" key="2">
    <source>
        <dbReference type="Proteomes" id="UP000053110"/>
    </source>
</evidence>
<gene>
    <name evidence="1" type="ORF">BGT96224_A21183</name>
</gene>
<protein>
    <submittedName>
        <fullName evidence="1">Uncharacterized protein</fullName>
    </submittedName>
</protein>
<evidence type="ECO:0000313" key="1">
    <source>
        <dbReference type="EMBL" id="EPQ67606.1"/>
    </source>
</evidence>
<sequence length="84" mass="9757">MAHPLGLSCVSCECFLVYVKSMHDHLRTILHTQCSKTGPIQVDLQRLWYLYTVEGVWASVCLPKFDPSLYFKVSLFKFLFLISR</sequence>